<protein>
    <submittedName>
        <fullName evidence="1">Uncharacterized protein</fullName>
    </submittedName>
</protein>
<dbReference type="STRING" id="497964.CfE428DRAFT_5249"/>
<keyword evidence="2" id="KW-1185">Reference proteome</keyword>
<accession>B4D8K9</accession>
<organism evidence="1 2">
    <name type="scientific">Chthoniobacter flavus Ellin428</name>
    <dbReference type="NCBI Taxonomy" id="497964"/>
    <lineage>
        <taxon>Bacteria</taxon>
        <taxon>Pseudomonadati</taxon>
        <taxon>Verrucomicrobiota</taxon>
        <taxon>Spartobacteria</taxon>
        <taxon>Chthoniobacterales</taxon>
        <taxon>Chthoniobacteraceae</taxon>
        <taxon>Chthoniobacter</taxon>
    </lineage>
</organism>
<evidence type="ECO:0000313" key="2">
    <source>
        <dbReference type="Proteomes" id="UP000005824"/>
    </source>
</evidence>
<dbReference type="RefSeq" id="WP_006982570.1">
    <property type="nucleotide sequence ID" value="NZ_ABVL01000022.1"/>
</dbReference>
<dbReference type="eggNOG" id="COG0457">
    <property type="taxonomic scope" value="Bacteria"/>
</dbReference>
<dbReference type="EMBL" id="ABVL01000022">
    <property type="protein sequence ID" value="EDY17231.1"/>
    <property type="molecule type" value="Genomic_DNA"/>
</dbReference>
<dbReference type="InParanoid" id="B4D8K9"/>
<dbReference type="Proteomes" id="UP000005824">
    <property type="component" value="Unassembled WGS sequence"/>
</dbReference>
<sequence length="368" mass="41118">MFSLFKRKAPPAPTETTFKTRVARFWEWYASVADRYYRTIEEKRVEELAGEVRQHVNQVIPGLAWVFGPGANEQGHSLTVSAEGNPHYELLAAYWQKQAPKLPGWTFYGSRQPSQHLDTAQLKIGEHLFEGKAFWLTPTVDADHQRLNLTAWHPLFPKLDDRTRWMVLFLMLDEALGEIGTQNWIGRVEMNDQNLAGAMPLTELRTYLERVHAQHQWKKGGPGESVTLYRLNEERPGELRGDIFVGSTAVKALIGEFSAANGQLKDPLAGTGADYVYIAFDIGVLPKGNEANARGEIEDALMAVLGPAAGGQVLGGAMGRCHAYIDLLLFDGANSINLVLDVLRKRKMPAGTSLNYFAHEKRGHRLIL</sequence>
<comment type="caution">
    <text evidence="1">The sequence shown here is derived from an EMBL/GenBank/DDBJ whole genome shotgun (WGS) entry which is preliminary data.</text>
</comment>
<reference evidence="1 2" key="1">
    <citation type="journal article" date="2011" name="J. Bacteriol.">
        <title>Genome sequence of Chthoniobacter flavus Ellin428, an aerobic heterotrophic soil bacterium.</title>
        <authorList>
            <person name="Kant R."/>
            <person name="van Passel M.W."/>
            <person name="Palva A."/>
            <person name="Lucas S."/>
            <person name="Lapidus A."/>
            <person name="Glavina Del Rio T."/>
            <person name="Dalin E."/>
            <person name="Tice H."/>
            <person name="Bruce D."/>
            <person name="Goodwin L."/>
            <person name="Pitluck S."/>
            <person name="Larimer F.W."/>
            <person name="Land M.L."/>
            <person name="Hauser L."/>
            <person name="Sangwan P."/>
            <person name="de Vos W.M."/>
            <person name="Janssen P.H."/>
            <person name="Smidt H."/>
        </authorList>
    </citation>
    <scope>NUCLEOTIDE SEQUENCE [LARGE SCALE GENOMIC DNA]</scope>
    <source>
        <strain evidence="1 2">Ellin428</strain>
    </source>
</reference>
<dbReference type="AlphaFoldDB" id="B4D8K9"/>
<name>B4D8K9_9BACT</name>
<evidence type="ECO:0000313" key="1">
    <source>
        <dbReference type="EMBL" id="EDY17231.1"/>
    </source>
</evidence>
<proteinExistence type="predicted"/>
<gene>
    <name evidence="1" type="ORF">CfE428DRAFT_5249</name>
</gene>